<organism evidence="1">
    <name type="scientific">Picea glauca</name>
    <name type="common">White spruce</name>
    <name type="synonym">Pinus glauca</name>
    <dbReference type="NCBI Taxonomy" id="3330"/>
    <lineage>
        <taxon>Eukaryota</taxon>
        <taxon>Viridiplantae</taxon>
        <taxon>Streptophyta</taxon>
        <taxon>Embryophyta</taxon>
        <taxon>Tracheophyta</taxon>
        <taxon>Spermatophyta</taxon>
        <taxon>Pinopsida</taxon>
        <taxon>Pinidae</taxon>
        <taxon>Conifers I</taxon>
        <taxon>Pinales</taxon>
        <taxon>Pinaceae</taxon>
        <taxon>Picea</taxon>
    </lineage>
</organism>
<name>A0A101M2D9_PICGL</name>
<proteinExistence type="predicted"/>
<dbReference type="EMBL" id="LKAM01000002">
    <property type="protein sequence ID" value="KUM49659.1"/>
    <property type="molecule type" value="Genomic_DNA"/>
</dbReference>
<dbReference type="AlphaFoldDB" id="A0A101M2D9"/>
<reference evidence="1" key="1">
    <citation type="journal article" date="2015" name="Genome Biol. Evol.">
        <title>Organellar Genomes of White Spruce (Picea glauca): Assembly and Annotation.</title>
        <authorList>
            <person name="Jackman S.D."/>
            <person name="Warren R.L."/>
            <person name="Gibb E.A."/>
            <person name="Vandervalk B.P."/>
            <person name="Mohamadi H."/>
            <person name="Chu J."/>
            <person name="Raymond A."/>
            <person name="Pleasance S."/>
            <person name="Coope R."/>
            <person name="Wildung M.R."/>
            <person name="Ritland C.E."/>
            <person name="Bousquet J."/>
            <person name="Jones S.J."/>
            <person name="Bohlmann J."/>
            <person name="Birol I."/>
        </authorList>
    </citation>
    <scope>NUCLEOTIDE SEQUENCE [LARGE SCALE GENOMIC DNA]</scope>
    <source>
        <tissue evidence="1">Flushing bud</tissue>
    </source>
</reference>
<comment type="caution">
    <text evidence="1">The sequence shown here is derived from an EMBL/GenBank/DDBJ whole genome shotgun (WGS) entry which is preliminary data.</text>
</comment>
<geneLocation type="mitochondrion" evidence="1"/>
<protein>
    <submittedName>
        <fullName evidence="1">Uncharacterized protein</fullName>
    </submittedName>
</protein>
<keyword evidence="1" id="KW-0496">Mitochondrion</keyword>
<accession>A0A101M2D9</accession>
<sequence length="100" mass="11617">MRHVNLQNIHFDRSIEVFYMRCKTWHSEVGGRRWNFSLIPKKTKITVSTFRNDKVMPLLMVFIRFFRGSGSCKEGFAARWSMTSLIGLLAGSGCCKRLLL</sequence>
<evidence type="ECO:0000313" key="1">
    <source>
        <dbReference type="EMBL" id="KUM49659.1"/>
    </source>
</evidence>
<gene>
    <name evidence="1" type="ORF">ABT39_MTgene2885</name>
</gene>